<dbReference type="Pfam" id="PF17786">
    <property type="entry name" value="Mannosidase_ig"/>
    <property type="match status" value="1"/>
</dbReference>
<feature type="domain" description="Glycoside hydrolase family 2 immunoglobulin-like beta-sandwich" evidence="9">
    <location>
        <begin position="213"/>
        <end position="301"/>
    </location>
</feature>
<dbReference type="SUPFAM" id="SSF49785">
    <property type="entry name" value="Galactose-binding domain-like"/>
    <property type="match status" value="1"/>
</dbReference>
<keyword evidence="5" id="KW-0326">Glycosidase</keyword>
<evidence type="ECO:0000256" key="2">
    <source>
        <dbReference type="ARBA" id="ARBA00004740"/>
    </source>
</evidence>
<feature type="domain" description="Mannosidase Ig/CBM-like" evidence="10">
    <location>
        <begin position="668"/>
        <end position="723"/>
    </location>
</feature>
<evidence type="ECO:0000256" key="4">
    <source>
        <dbReference type="ARBA" id="ARBA00022801"/>
    </source>
</evidence>
<comment type="catalytic activity">
    <reaction evidence="1">
        <text>Hydrolysis of terminal, non-reducing beta-D-mannose residues in beta-D-mannosides.</text>
        <dbReference type="EC" id="3.2.1.25"/>
    </reaction>
</comment>
<dbReference type="Gene3D" id="2.60.120.260">
    <property type="entry name" value="Galactose-binding domain-like"/>
    <property type="match status" value="1"/>
</dbReference>
<comment type="pathway">
    <text evidence="2">Glycan metabolism; N-glycan degradation.</text>
</comment>
<dbReference type="GO" id="GO:0016787">
    <property type="term" value="F:hydrolase activity"/>
    <property type="evidence" value="ECO:0007669"/>
    <property type="project" value="UniProtKB-KW"/>
</dbReference>
<dbReference type="RefSeq" id="WP_344484890.1">
    <property type="nucleotide sequence ID" value="NZ_BAAAQX010000022.1"/>
</dbReference>
<evidence type="ECO:0000256" key="5">
    <source>
        <dbReference type="ARBA" id="ARBA00023295"/>
    </source>
</evidence>
<organism evidence="12 13">
    <name type="scientific">Nonomuraea monospora</name>
    <dbReference type="NCBI Taxonomy" id="568818"/>
    <lineage>
        <taxon>Bacteria</taxon>
        <taxon>Bacillati</taxon>
        <taxon>Actinomycetota</taxon>
        <taxon>Actinomycetes</taxon>
        <taxon>Streptosporangiales</taxon>
        <taxon>Streptosporangiaceae</taxon>
        <taxon>Nonomuraea</taxon>
    </lineage>
</organism>
<comment type="caution">
    <text evidence="12">The sequence shown here is derived from an EMBL/GenBank/DDBJ whole genome shotgun (WGS) entry which is preliminary data.</text>
</comment>
<sequence length="822" mass="90812">MFLDRFELTHDEAGGWHPAKVPGGVHESLIAAGLLGHPYYGDNEHAARWVEEETWWYRTAFDGPDDLAPGERLRLIFPGVDTVASFWLNGELIGSHESQFRPAVFDVTSLVRARNELRIRFTPPLAGLTAPPDITDTVARMKAILGAHAPGDVPEGEEPPGVMSANLALTLRRKATFSWGWDFGPRLPSVGLTRPAELRRERGAVVSAHHLRVTSVQDGTARVAVDVEVDAFAHDGPLTPVVTLTAPDGRTFTGTTSVTVADARLWWPHDLGEQPLYEVSIELTTPDGQVLDRVRDRIGLRTVTLDRSPDEEGGRLFRFVVNGVPTFARGANWVPASMLTGSVTPETVRALVETARRGNMTMLRIWGGGTYEQDAFYQACDELGVLVWQDFMFACVDYPSDDPTLRAEVAQEAEYQVKRLRNHPCMALWAGNNEVHAMHGLIHRGFEPGNWGWAFFHDLLPSAVSRLSPEIPYWPGSPYSELKRMNGVMDGDRHAWEVWHGVDVGAGGPAAFASRGEAVHFSRYRHDKGRFISEFGLHAAPALDTLRRWTPPGSLELHSPQFRHRNKDVPRNKGDDLMSVETGLPAGLEQYVDFSMACQAEGLKFGIEHYRRRQPVCSGALIWQFNDPWPGLSWSVVDHDLVPKAGFYFAQRAYRPVLASFVREDDGDLTLWVTNSGRAEAALELRVEVATFAGESVLDERVAVVAPPGSSRPVWSAPAAAYRPGPDRFAWVSGEGVEPNRLFFAPLKDLPLGEGRIEARYGDRAVTLVSRGYTYLARVLSPSPGVTFSAGYLDLRDGQEARIEVGGQAADLRVAWYGGPTP</sequence>
<dbReference type="Gene3D" id="3.20.20.80">
    <property type="entry name" value="Glycosidases"/>
    <property type="match status" value="1"/>
</dbReference>
<evidence type="ECO:0000256" key="8">
    <source>
        <dbReference type="ARBA" id="ARBA00041614"/>
    </source>
</evidence>
<dbReference type="SUPFAM" id="SSF51445">
    <property type="entry name" value="(Trans)glycosidases"/>
    <property type="match status" value="1"/>
</dbReference>
<evidence type="ECO:0000256" key="7">
    <source>
        <dbReference type="ARBA" id="ARBA00041069"/>
    </source>
</evidence>
<keyword evidence="4 12" id="KW-0378">Hydrolase</keyword>
<gene>
    <name evidence="12" type="ORF">GCM10009850_071940</name>
</gene>
<dbReference type="EC" id="3.2.1.25" evidence="3"/>
<evidence type="ECO:0000256" key="6">
    <source>
        <dbReference type="ARBA" id="ARBA00038429"/>
    </source>
</evidence>
<dbReference type="Proteomes" id="UP001499843">
    <property type="component" value="Unassembled WGS sequence"/>
</dbReference>
<dbReference type="PANTHER" id="PTHR43730:SF1">
    <property type="entry name" value="BETA-MANNOSIDASE"/>
    <property type="match status" value="1"/>
</dbReference>
<evidence type="ECO:0000313" key="13">
    <source>
        <dbReference type="Proteomes" id="UP001499843"/>
    </source>
</evidence>
<evidence type="ECO:0000313" key="12">
    <source>
        <dbReference type="EMBL" id="GAA2211734.1"/>
    </source>
</evidence>
<dbReference type="InterPro" id="IPR013783">
    <property type="entry name" value="Ig-like_fold"/>
</dbReference>
<dbReference type="InterPro" id="IPR041447">
    <property type="entry name" value="Mannosidase_ig"/>
</dbReference>
<dbReference type="EMBL" id="BAAAQX010000022">
    <property type="protein sequence ID" value="GAA2211734.1"/>
    <property type="molecule type" value="Genomic_DNA"/>
</dbReference>
<evidence type="ECO:0000259" key="10">
    <source>
        <dbReference type="Pfam" id="PF17786"/>
    </source>
</evidence>
<dbReference type="InterPro" id="IPR006102">
    <property type="entry name" value="Ig-like_GH2"/>
</dbReference>
<name>A0ABP5PJN8_9ACTN</name>
<dbReference type="InterPro" id="IPR008979">
    <property type="entry name" value="Galactose-bd-like_sf"/>
</dbReference>
<evidence type="ECO:0000259" key="9">
    <source>
        <dbReference type="Pfam" id="PF00703"/>
    </source>
</evidence>
<dbReference type="PANTHER" id="PTHR43730">
    <property type="entry name" value="BETA-MANNOSIDASE"/>
    <property type="match status" value="1"/>
</dbReference>
<dbReference type="Pfam" id="PF22666">
    <property type="entry name" value="Glyco_hydro_2_N2"/>
    <property type="match status" value="1"/>
</dbReference>
<dbReference type="SUPFAM" id="SSF49303">
    <property type="entry name" value="beta-Galactosidase/glucuronidase domain"/>
    <property type="match status" value="2"/>
</dbReference>
<proteinExistence type="inferred from homology"/>
<dbReference type="Gene3D" id="2.60.40.10">
    <property type="entry name" value="Immunoglobulins"/>
    <property type="match status" value="1"/>
</dbReference>
<keyword evidence="13" id="KW-1185">Reference proteome</keyword>
<comment type="similarity">
    <text evidence="6">Belongs to the glycosyl hydrolase 2 family. Beta-mannosidase B subfamily.</text>
</comment>
<feature type="domain" description="Beta-mannosidase-like galactose-binding" evidence="11">
    <location>
        <begin position="9"/>
        <end position="194"/>
    </location>
</feature>
<dbReference type="Pfam" id="PF00703">
    <property type="entry name" value="Glyco_hydro_2"/>
    <property type="match status" value="1"/>
</dbReference>
<dbReference type="InterPro" id="IPR036156">
    <property type="entry name" value="Beta-gal/glucu_dom_sf"/>
</dbReference>
<evidence type="ECO:0000259" key="11">
    <source>
        <dbReference type="Pfam" id="PF22666"/>
    </source>
</evidence>
<reference evidence="13" key="1">
    <citation type="journal article" date="2019" name="Int. J. Syst. Evol. Microbiol.">
        <title>The Global Catalogue of Microorganisms (GCM) 10K type strain sequencing project: providing services to taxonomists for standard genome sequencing and annotation.</title>
        <authorList>
            <consortium name="The Broad Institute Genomics Platform"/>
            <consortium name="The Broad Institute Genome Sequencing Center for Infectious Disease"/>
            <person name="Wu L."/>
            <person name="Ma J."/>
        </authorList>
    </citation>
    <scope>NUCLEOTIDE SEQUENCE [LARGE SCALE GENOMIC DNA]</scope>
    <source>
        <strain evidence="13">JCM 16114</strain>
    </source>
</reference>
<protein>
    <recommendedName>
        <fullName evidence="7">Beta-mannosidase B</fullName>
        <ecNumber evidence="3">3.2.1.25</ecNumber>
    </recommendedName>
    <alternativeName>
        <fullName evidence="8">Mannanase B</fullName>
    </alternativeName>
</protein>
<evidence type="ECO:0000256" key="3">
    <source>
        <dbReference type="ARBA" id="ARBA00012754"/>
    </source>
</evidence>
<dbReference type="InterPro" id="IPR054593">
    <property type="entry name" value="Beta-mannosidase-like_N2"/>
</dbReference>
<dbReference type="InterPro" id="IPR017853">
    <property type="entry name" value="GH"/>
</dbReference>
<accession>A0ABP5PJN8</accession>
<evidence type="ECO:0000256" key="1">
    <source>
        <dbReference type="ARBA" id="ARBA00000829"/>
    </source>
</evidence>
<dbReference type="InterPro" id="IPR050887">
    <property type="entry name" value="Beta-mannosidase_GH2"/>
</dbReference>